<sequence>MITTLIFAAALAARCISASFVPVGERPGPKIIGPIEKRQLPQATWGHTLYLDAKKSEYTSLSVVYSPGKPPPNPKGSLFLWPGMFQRENYTKSNLIQTVTELHSPLENQSVCGAKAGQWCIRPFVVDYSARQISQFPARGKAIDADDKILIEYNKKPGENGNWTQKITNLSKGNTVLFEWERGYKRVNRLHLATEYQGGAPKTTDTQRYWNVTVTLKEPEPAVGSQFTTYPKNIINSSKPYSKDNGKSWHIDEVVFLPHDPSAAGASPAAPRPGAAPLGKGIGGIAKKDDVNMQARIAHVGQ</sequence>
<feature type="region of interest" description="Disordered" evidence="1">
    <location>
        <begin position="262"/>
        <end position="281"/>
    </location>
</feature>
<dbReference type="EMBL" id="MU004244">
    <property type="protein sequence ID" value="KAF2663791.1"/>
    <property type="molecule type" value="Genomic_DNA"/>
</dbReference>
<dbReference type="OrthoDB" id="5086500at2759"/>
<feature type="compositionally biased region" description="Low complexity" evidence="1">
    <location>
        <begin position="262"/>
        <end position="279"/>
    </location>
</feature>
<accession>A0A6A6TWT0</accession>
<proteinExistence type="predicted"/>
<evidence type="ECO:0000313" key="3">
    <source>
        <dbReference type="EMBL" id="KAF2663791.1"/>
    </source>
</evidence>
<dbReference type="Proteomes" id="UP000799302">
    <property type="component" value="Unassembled WGS sequence"/>
</dbReference>
<feature type="chain" id="PRO_5025564849" description="Concanavalin A-like lectin/glucanase" evidence="2">
    <location>
        <begin position="19"/>
        <end position="302"/>
    </location>
</feature>
<evidence type="ECO:0000256" key="1">
    <source>
        <dbReference type="SAM" id="MobiDB-lite"/>
    </source>
</evidence>
<keyword evidence="4" id="KW-1185">Reference proteome</keyword>
<organism evidence="3 4">
    <name type="scientific">Microthyrium microscopicum</name>
    <dbReference type="NCBI Taxonomy" id="703497"/>
    <lineage>
        <taxon>Eukaryota</taxon>
        <taxon>Fungi</taxon>
        <taxon>Dikarya</taxon>
        <taxon>Ascomycota</taxon>
        <taxon>Pezizomycotina</taxon>
        <taxon>Dothideomycetes</taxon>
        <taxon>Dothideomycetes incertae sedis</taxon>
        <taxon>Microthyriales</taxon>
        <taxon>Microthyriaceae</taxon>
        <taxon>Microthyrium</taxon>
    </lineage>
</organism>
<keyword evidence="2" id="KW-0732">Signal</keyword>
<evidence type="ECO:0000313" key="4">
    <source>
        <dbReference type="Proteomes" id="UP000799302"/>
    </source>
</evidence>
<dbReference type="AlphaFoldDB" id="A0A6A6TWT0"/>
<evidence type="ECO:0000256" key="2">
    <source>
        <dbReference type="SAM" id="SignalP"/>
    </source>
</evidence>
<protein>
    <recommendedName>
        <fullName evidence="5">Concanavalin A-like lectin/glucanase</fullName>
    </recommendedName>
</protein>
<gene>
    <name evidence="3" type="ORF">BT63DRAFT_460915</name>
</gene>
<reference evidence="3" key="1">
    <citation type="journal article" date="2020" name="Stud. Mycol.">
        <title>101 Dothideomycetes genomes: a test case for predicting lifestyles and emergence of pathogens.</title>
        <authorList>
            <person name="Haridas S."/>
            <person name="Albert R."/>
            <person name="Binder M."/>
            <person name="Bloem J."/>
            <person name="Labutti K."/>
            <person name="Salamov A."/>
            <person name="Andreopoulos B."/>
            <person name="Baker S."/>
            <person name="Barry K."/>
            <person name="Bills G."/>
            <person name="Bluhm B."/>
            <person name="Cannon C."/>
            <person name="Castanera R."/>
            <person name="Culley D."/>
            <person name="Daum C."/>
            <person name="Ezra D."/>
            <person name="Gonzalez J."/>
            <person name="Henrissat B."/>
            <person name="Kuo A."/>
            <person name="Liang C."/>
            <person name="Lipzen A."/>
            <person name="Lutzoni F."/>
            <person name="Magnuson J."/>
            <person name="Mondo S."/>
            <person name="Nolan M."/>
            <person name="Ohm R."/>
            <person name="Pangilinan J."/>
            <person name="Park H.-J."/>
            <person name="Ramirez L."/>
            <person name="Alfaro M."/>
            <person name="Sun H."/>
            <person name="Tritt A."/>
            <person name="Yoshinaga Y."/>
            <person name="Zwiers L.-H."/>
            <person name="Turgeon B."/>
            <person name="Goodwin S."/>
            <person name="Spatafora J."/>
            <person name="Crous P."/>
            <person name="Grigoriev I."/>
        </authorList>
    </citation>
    <scope>NUCLEOTIDE SEQUENCE</scope>
    <source>
        <strain evidence="3">CBS 115976</strain>
    </source>
</reference>
<evidence type="ECO:0008006" key="5">
    <source>
        <dbReference type="Google" id="ProtNLM"/>
    </source>
</evidence>
<name>A0A6A6TWT0_9PEZI</name>
<feature type="signal peptide" evidence="2">
    <location>
        <begin position="1"/>
        <end position="18"/>
    </location>
</feature>